<dbReference type="EMBL" id="VDCQ01000033">
    <property type="protein sequence ID" value="TNJ64101.1"/>
    <property type="molecule type" value="Genomic_DNA"/>
</dbReference>
<proteinExistence type="predicted"/>
<accession>A0A5C4T4T8</accession>
<comment type="caution">
    <text evidence="1">The sequence shown here is derived from an EMBL/GenBank/DDBJ whole genome shotgun (WGS) entry which is preliminary data.</text>
</comment>
<reference evidence="1 2" key="1">
    <citation type="submission" date="2019-05" db="EMBL/GenBank/DDBJ databases">
        <title>We sequenced the genome of Paenibacillus hemerocallicola KCTC 33185 for further insight into its adaptation and study the phylogeny of Paenibacillus.</title>
        <authorList>
            <person name="Narsing Rao M.P."/>
        </authorList>
    </citation>
    <scope>NUCLEOTIDE SEQUENCE [LARGE SCALE GENOMIC DNA]</scope>
    <source>
        <strain evidence="1 2">KCTC 33185</strain>
    </source>
</reference>
<dbReference type="Pfam" id="PF14398">
    <property type="entry name" value="ATPgrasp_YheCD"/>
    <property type="match status" value="1"/>
</dbReference>
<sequence length="348" mass="39271">MSIVGILVDARVFRNITSGKTGNEHIRHYNRAAAKYGLTPVYLCLERLHPSEGYAFGYKYNGSKYSYGKIAIPRVIHNRTMPTSERDRSRMKRLRRRSYVFNSRNRYLKYSIHRMLAGKFSSHLPFTTSYSSSNLSGMMDRFDSIYVKPQSSSIGKGIMKLSRAGSGGWKVQLPKGTIVARRKTAMQAVDRIARKKRYLIQKTIPLAKYKGRPYDIRVSVQRGSGGHWQVTGIVGKVARKGSHVTNVARGGSVKRCESLFGGGAMNPSRVAGSVKALSLSITRYLGKRLDRLADVGLDIGVTSAGKPYFIELNCRDQRYSFKKANMSDTFYETYANPIRYANYLLKKR</sequence>
<evidence type="ECO:0000313" key="1">
    <source>
        <dbReference type="EMBL" id="TNJ64101.1"/>
    </source>
</evidence>
<gene>
    <name evidence="1" type="ORF">FE784_21780</name>
</gene>
<dbReference type="InterPro" id="IPR026838">
    <property type="entry name" value="YheC/D"/>
</dbReference>
<dbReference type="OrthoDB" id="7869153at2"/>
<dbReference type="Proteomes" id="UP000307943">
    <property type="component" value="Unassembled WGS sequence"/>
</dbReference>
<organism evidence="1 2">
    <name type="scientific">Paenibacillus hemerocallicola</name>
    <dbReference type="NCBI Taxonomy" id="1172614"/>
    <lineage>
        <taxon>Bacteria</taxon>
        <taxon>Bacillati</taxon>
        <taxon>Bacillota</taxon>
        <taxon>Bacilli</taxon>
        <taxon>Bacillales</taxon>
        <taxon>Paenibacillaceae</taxon>
        <taxon>Paenibacillus</taxon>
    </lineage>
</organism>
<dbReference type="AlphaFoldDB" id="A0A5C4T4T8"/>
<protein>
    <submittedName>
        <fullName evidence="1">YheC/YheD family protein</fullName>
    </submittedName>
</protein>
<name>A0A5C4T4T8_9BACL</name>
<dbReference type="SUPFAM" id="SSF56059">
    <property type="entry name" value="Glutathione synthetase ATP-binding domain-like"/>
    <property type="match status" value="1"/>
</dbReference>
<evidence type="ECO:0000313" key="2">
    <source>
        <dbReference type="Proteomes" id="UP000307943"/>
    </source>
</evidence>
<dbReference type="RefSeq" id="WP_139604351.1">
    <property type="nucleotide sequence ID" value="NZ_VDCQ01000033.1"/>
</dbReference>
<dbReference type="Gene3D" id="3.30.470.20">
    <property type="entry name" value="ATP-grasp fold, B domain"/>
    <property type="match status" value="1"/>
</dbReference>
<keyword evidence="2" id="KW-1185">Reference proteome</keyword>